<dbReference type="GO" id="GO:0005524">
    <property type="term" value="F:ATP binding"/>
    <property type="evidence" value="ECO:0007669"/>
    <property type="project" value="InterPro"/>
</dbReference>
<evidence type="ECO:0000313" key="10">
    <source>
        <dbReference type="EMBL" id="KAF2223064.1"/>
    </source>
</evidence>
<dbReference type="PANTHER" id="PTHR24409:SF295">
    <property type="entry name" value="AZ2-RELATED"/>
    <property type="match status" value="1"/>
</dbReference>
<feature type="region of interest" description="Disordered" evidence="8">
    <location>
        <begin position="399"/>
        <end position="420"/>
    </location>
</feature>
<proteinExistence type="predicted"/>
<feature type="domain" description="C2H2-type" evidence="9">
    <location>
        <begin position="334"/>
        <end position="357"/>
    </location>
</feature>
<dbReference type="InterPro" id="IPR027417">
    <property type="entry name" value="P-loop_NTPase"/>
</dbReference>
<keyword evidence="5" id="KW-0862">Zinc</keyword>
<dbReference type="SMART" id="SM00355">
    <property type="entry name" value="ZnF_C2H2"/>
    <property type="match status" value="3"/>
</dbReference>
<organism evidence="10 11">
    <name type="scientific">Elsinoe ampelina</name>
    <dbReference type="NCBI Taxonomy" id="302913"/>
    <lineage>
        <taxon>Eukaryota</taxon>
        <taxon>Fungi</taxon>
        <taxon>Dikarya</taxon>
        <taxon>Ascomycota</taxon>
        <taxon>Pezizomycotina</taxon>
        <taxon>Dothideomycetes</taxon>
        <taxon>Dothideomycetidae</taxon>
        <taxon>Myriangiales</taxon>
        <taxon>Elsinoaceae</taxon>
        <taxon>Elsinoe</taxon>
    </lineage>
</organism>
<keyword evidence="11" id="KW-1185">Reference proteome</keyword>
<evidence type="ECO:0000256" key="8">
    <source>
        <dbReference type="SAM" id="MobiDB-lite"/>
    </source>
</evidence>
<dbReference type="SUPFAM" id="SSF52540">
    <property type="entry name" value="P-loop containing nucleoside triphosphate hydrolases"/>
    <property type="match status" value="1"/>
</dbReference>
<dbReference type="SUPFAM" id="SSF57667">
    <property type="entry name" value="beta-beta-alpha zinc fingers"/>
    <property type="match status" value="1"/>
</dbReference>
<feature type="domain" description="C2H2-type" evidence="9">
    <location>
        <begin position="306"/>
        <end position="333"/>
    </location>
</feature>
<dbReference type="PROSITE" id="PS00028">
    <property type="entry name" value="ZINC_FINGER_C2H2_1"/>
    <property type="match status" value="1"/>
</dbReference>
<evidence type="ECO:0000256" key="1">
    <source>
        <dbReference type="ARBA" id="ARBA00022723"/>
    </source>
</evidence>
<dbReference type="InterPro" id="IPR038718">
    <property type="entry name" value="SNF2-like_sf"/>
</dbReference>
<dbReference type="GO" id="GO:0000981">
    <property type="term" value="F:DNA-binding transcription factor activity, RNA polymerase II-specific"/>
    <property type="evidence" value="ECO:0007669"/>
    <property type="project" value="TreeGrafter"/>
</dbReference>
<keyword evidence="6" id="KW-0067">ATP-binding</keyword>
<dbReference type="InterPro" id="IPR000330">
    <property type="entry name" value="SNF2_N"/>
</dbReference>
<sequence>MQSKEAERTAKCPNTGRDDFEVSFVAVPASSLGPWKVGWKRWFQGKLDLWIWYGSKDTAAAADVSKVLPPNAEGLNKWLEDHVDINDPKTARKVILTSTSTMTSRCLQQIRPASTRDQNVEAKGKERQRPEDYPEDMCTEDAADYEAMQDEVDNTDEAAWRILVDRRYFRRIVVDEAHLYKGRHTQIHICIRKLKFAATILLTGTPFTRRLTDFAGLLALLWNDTINEEYDEQIRSRTARSGIDAYKSMRDEVEEFVGSTDFEQIFADENIRRFIPMFCPDCGRIFTGQHASQACRVHELEHTNRFKCEVCDKQCVGASKLREHMAMHNKSNDFKCELCGVTASAQSAIWRHMRNFHPSWAKPTFTCAHCGKVGKQEHHMKMHEEACFEKAARAEEAEEVYGGIEGGPQGKESGADEEVA</sequence>
<evidence type="ECO:0000256" key="2">
    <source>
        <dbReference type="ARBA" id="ARBA00022737"/>
    </source>
</evidence>
<dbReference type="PROSITE" id="PS50157">
    <property type="entry name" value="ZINC_FINGER_C2H2_2"/>
    <property type="match status" value="2"/>
</dbReference>
<dbReference type="EMBL" id="ML992507">
    <property type="protein sequence ID" value="KAF2223064.1"/>
    <property type="molecule type" value="Genomic_DNA"/>
</dbReference>
<dbReference type="InterPro" id="IPR036236">
    <property type="entry name" value="Znf_C2H2_sf"/>
</dbReference>
<reference evidence="11" key="1">
    <citation type="journal article" date="2020" name="Stud. Mycol.">
        <title>101 Dothideomycetes genomes: A test case for predicting lifestyles and emergence of pathogens.</title>
        <authorList>
            <person name="Haridas S."/>
            <person name="Albert R."/>
            <person name="Binder M."/>
            <person name="Bloem J."/>
            <person name="LaButti K."/>
            <person name="Salamov A."/>
            <person name="Andreopoulos B."/>
            <person name="Baker S."/>
            <person name="Barry K."/>
            <person name="Bills G."/>
            <person name="Bluhm B."/>
            <person name="Cannon C."/>
            <person name="Castanera R."/>
            <person name="Culley D."/>
            <person name="Daum C."/>
            <person name="Ezra D."/>
            <person name="Gonzalez J."/>
            <person name="Henrissat B."/>
            <person name="Kuo A."/>
            <person name="Liang C."/>
            <person name="Lipzen A."/>
            <person name="Lutzoni F."/>
            <person name="Magnuson J."/>
            <person name="Mondo S."/>
            <person name="Nolan M."/>
            <person name="Ohm R."/>
            <person name="Pangilinan J."/>
            <person name="Park H.-J."/>
            <person name="Ramirez L."/>
            <person name="Alfaro M."/>
            <person name="Sun H."/>
            <person name="Tritt A."/>
            <person name="Yoshinaga Y."/>
            <person name="Zwiers L.-H."/>
            <person name="Turgeon B."/>
            <person name="Goodwin S."/>
            <person name="Spatafora J."/>
            <person name="Crous P."/>
            <person name="Grigoriev I."/>
        </authorList>
    </citation>
    <scope>NUCLEOTIDE SEQUENCE [LARGE SCALE GENOMIC DNA]</scope>
    <source>
        <strain evidence="11">CECT 20119</strain>
    </source>
</reference>
<evidence type="ECO:0000259" key="9">
    <source>
        <dbReference type="PROSITE" id="PS50157"/>
    </source>
</evidence>
<feature type="compositionally biased region" description="Basic and acidic residues" evidence="8">
    <location>
        <begin position="118"/>
        <end position="132"/>
    </location>
</feature>
<dbReference type="Pfam" id="PF00096">
    <property type="entry name" value="zf-C2H2"/>
    <property type="match status" value="1"/>
</dbReference>
<evidence type="ECO:0000256" key="7">
    <source>
        <dbReference type="PROSITE-ProRule" id="PRU00042"/>
    </source>
</evidence>
<dbReference type="PANTHER" id="PTHR24409">
    <property type="entry name" value="ZINC FINGER PROTEIN 142"/>
    <property type="match status" value="1"/>
</dbReference>
<evidence type="ECO:0000256" key="5">
    <source>
        <dbReference type="ARBA" id="ARBA00022833"/>
    </source>
</evidence>
<keyword evidence="3" id="KW-0547">Nucleotide-binding</keyword>
<dbReference type="Gene3D" id="3.30.160.60">
    <property type="entry name" value="Classic Zinc Finger"/>
    <property type="match status" value="2"/>
</dbReference>
<evidence type="ECO:0000313" key="11">
    <source>
        <dbReference type="Proteomes" id="UP000799538"/>
    </source>
</evidence>
<keyword evidence="2" id="KW-0677">Repeat</keyword>
<accession>A0A6A6GBG3</accession>
<evidence type="ECO:0000256" key="3">
    <source>
        <dbReference type="ARBA" id="ARBA00022741"/>
    </source>
</evidence>
<dbReference type="Proteomes" id="UP000799538">
    <property type="component" value="Unassembled WGS sequence"/>
</dbReference>
<dbReference type="GO" id="GO:0005634">
    <property type="term" value="C:nucleus"/>
    <property type="evidence" value="ECO:0007669"/>
    <property type="project" value="TreeGrafter"/>
</dbReference>
<keyword evidence="1" id="KW-0479">Metal-binding</keyword>
<dbReference type="InterPro" id="IPR013087">
    <property type="entry name" value="Znf_C2H2_type"/>
</dbReference>
<dbReference type="OrthoDB" id="5857104at2759"/>
<dbReference type="GO" id="GO:0008270">
    <property type="term" value="F:zinc ion binding"/>
    <property type="evidence" value="ECO:0007669"/>
    <property type="project" value="UniProtKB-KW"/>
</dbReference>
<dbReference type="Pfam" id="PF00176">
    <property type="entry name" value="SNF2-rel_dom"/>
    <property type="match status" value="1"/>
</dbReference>
<dbReference type="AlphaFoldDB" id="A0A6A6GBG3"/>
<dbReference type="Gene3D" id="3.40.50.10810">
    <property type="entry name" value="Tandem AAA-ATPase domain"/>
    <property type="match status" value="1"/>
</dbReference>
<keyword evidence="4 7" id="KW-0863">Zinc-finger</keyword>
<evidence type="ECO:0000256" key="6">
    <source>
        <dbReference type="ARBA" id="ARBA00022840"/>
    </source>
</evidence>
<gene>
    <name evidence="10" type="ORF">BDZ85DRAFT_250015</name>
</gene>
<dbReference type="GO" id="GO:0000977">
    <property type="term" value="F:RNA polymerase II transcription regulatory region sequence-specific DNA binding"/>
    <property type="evidence" value="ECO:0007669"/>
    <property type="project" value="TreeGrafter"/>
</dbReference>
<name>A0A6A6GBG3_9PEZI</name>
<feature type="region of interest" description="Disordered" evidence="8">
    <location>
        <begin position="113"/>
        <end position="135"/>
    </location>
</feature>
<protein>
    <recommendedName>
        <fullName evidence="9">C2H2-type domain-containing protein</fullName>
    </recommendedName>
</protein>
<evidence type="ECO:0000256" key="4">
    <source>
        <dbReference type="ARBA" id="ARBA00022771"/>
    </source>
</evidence>